<evidence type="ECO:0000256" key="1">
    <source>
        <dbReference type="ARBA" id="ARBA00022801"/>
    </source>
</evidence>
<organism evidence="2 3">
    <name type="scientific">BD1-7 clade bacterium</name>
    <dbReference type="NCBI Taxonomy" id="2029982"/>
    <lineage>
        <taxon>Bacteria</taxon>
        <taxon>Pseudomonadati</taxon>
        <taxon>Pseudomonadota</taxon>
        <taxon>Gammaproteobacteria</taxon>
        <taxon>Cellvibrionales</taxon>
        <taxon>Spongiibacteraceae</taxon>
        <taxon>BD1-7 clade</taxon>
    </lineage>
</organism>
<dbReference type="EMBL" id="CACSIO010000008">
    <property type="protein sequence ID" value="CAA0102305.1"/>
    <property type="molecule type" value="Genomic_DNA"/>
</dbReference>
<protein>
    <submittedName>
        <fullName evidence="2">Non-hemolytic phospholipase C</fullName>
        <ecNumber evidence="2">3.1.4.3</ecNumber>
    </submittedName>
</protein>
<evidence type="ECO:0000313" key="2">
    <source>
        <dbReference type="EMBL" id="CAA0102305.1"/>
    </source>
</evidence>
<dbReference type="EC" id="3.1.4.3" evidence="2"/>
<sequence length="1108" mass="123552">MESKKTPSKGSTVDIGLGYYDDIAGLFLFSDKGMDLAKTITFVFSQTLQRDMFFGSWAVAYVNGDGEYRVRITSPSDDVSAYATLIPNYIAAGKMAMASYYENIPYEAREGWEFLMPFGLAMANVKSVQLLHFPPLEVFTTKNYLYSPTNRRWECLLAQNGFDGSNNTTVERVIDIAPIAAPGGAGNALVEYNEDFVPYAMAQLQNYLHPLSATKGTVTQPVVAYGGPVHNWLKQAFELKDTPRTLDIIKLSIAEGKDGQPAPTTWVLCANHPSEYLYDTSVPLKDATKPNGDYPAPIEVMCQDLIAAGWQAHMSAFPQDDPYDTLKDMEERWGWDPKTGKVSADKEALVLAIVEEQNTEFSFGTSTFTPTEAQTSADTFALQRSTESDAYASFAIEPKADDIFSPITMAESATLDTHHRLIQAGGYLIDWTPASNDDDEIHYRVLAYSRTSANPLAEKVVTYGRWPKDKFFGDYRPNYGATFADIELIGFPGYVLSIIPAAGRRTYQLWNFDPYAEDDCLSAGEFKQGGFRDIDADRELYPIGNYVLDRKGANYRVWSFDPQSNPPLALPTIQSGDWPSIDHNDAIAVLGNHVLTWKPDQPCAGCRLWHFDPSQANPLGDAPLKTSALPKDFDKHSTLLGVVPSQPKDETREKTPGTIEFMRNNIEHVVYYMLESRSFDNVLGWLHKRGQKDGLNWVGGNDGGFRGLDLSMKNPMPDGTPAHVSKYQNGKLSNQFVLGGPAQDPWHDNSDGLMQMYHGYDGYAERSTPTMDGFAWNQDSPNVMSSFTPEQLTVMNGLAKHFGVSDDWFSSIPGGTDVNRGFSVSGSAYDRLGTWEGGTAYEDWPNTAHRQSIWKALWNHGHTDWKIYYNILWEKAVFTYQLYLKGQIPEVDAAWAKAVVEAKGGHDLPDSKWISPMQQFYKDIENDELPSFSYIEPAWVGDGCTSYHPGSSAKGIDSLVPAERALNDIYEALSKDKKVWDKTLLVVTFDKNGGLFDHVPPPYANKPWPNDIVDGFEFDVMGPRVPAVFASPWIKPSTVLRDSDGKGFDSTSFAATLLNWYNIAPATWGLGDRMDQAPTFERIFNETRARTSAPKLKVPFDKDYPDNT</sequence>
<accession>A0A5S9PEQ1</accession>
<dbReference type="GO" id="GO:0009395">
    <property type="term" value="P:phospholipid catabolic process"/>
    <property type="evidence" value="ECO:0007669"/>
    <property type="project" value="TreeGrafter"/>
</dbReference>
<dbReference type="Pfam" id="PF04185">
    <property type="entry name" value="Phosphoesterase"/>
    <property type="match status" value="1"/>
</dbReference>
<dbReference type="InterPro" id="IPR017850">
    <property type="entry name" value="Alkaline_phosphatase_core_sf"/>
</dbReference>
<dbReference type="Gene3D" id="3.40.720.10">
    <property type="entry name" value="Alkaline Phosphatase, subunit A"/>
    <property type="match status" value="2"/>
</dbReference>
<dbReference type="PANTHER" id="PTHR31956">
    <property type="entry name" value="NON-SPECIFIC PHOSPHOLIPASE C4-RELATED"/>
    <property type="match status" value="1"/>
</dbReference>
<keyword evidence="1 2" id="KW-0378">Hydrolase</keyword>
<reference evidence="2 3" key="1">
    <citation type="submission" date="2019-11" db="EMBL/GenBank/DDBJ databases">
        <authorList>
            <person name="Holert J."/>
        </authorList>
    </citation>
    <scope>NUCLEOTIDE SEQUENCE [LARGE SCALE GENOMIC DNA]</scope>
    <source>
        <strain evidence="2">SB11_3</strain>
    </source>
</reference>
<dbReference type="OrthoDB" id="9770871at2"/>
<dbReference type="AlphaFoldDB" id="A0A5S9PEQ1"/>
<dbReference type="InterPro" id="IPR007312">
    <property type="entry name" value="Phosphoesterase"/>
</dbReference>
<name>A0A5S9PEQ1_9GAMM</name>
<dbReference type="PANTHER" id="PTHR31956:SF1">
    <property type="entry name" value="NON-SPECIFIC PHOSPHOLIPASE C1"/>
    <property type="match status" value="1"/>
</dbReference>
<evidence type="ECO:0000313" key="3">
    <source>
        <dbReference type="Proteomes" id="UP000441399"/>
    </source>
</evidence>
<dbReference type="GO" id="GO:0034480">
    <property type="term" value="F:phosphatidylcholine phospholipase C activity"/>
    <property type="evidence" value="ECO:0007669"/>
    <property type="project" value="UniProtKB-EC"/>
</dbReference>
<dbReference type="Proteomes" id="UP000441399">
    <property type="component" value="Unassembled WGS sequence"/>
</dbReference>
<gene>
    <name evidence="2" type="primary">plcN</name>
    <name evidence="2" type="ORF">OPDIPICF_04450</name>
</gene>
<keyword evidence="3" id="KW-1185">Reference proteome</keyword>
<proteinExistence type="predicted"/>